<name>A0A9P4JIB6_9PLEO</name>
<keyword evidence="4" id="KW-1185">Reference proteome</keyword>
<keyword evidence="2" id="KW-0812">Transmembrane</keyword>
<keyword evidence="2" id="KW-0472">Membrane</keyword>
<dbReference type="AlphaFoldDB" id="A0A9P4JIB6"/>
<keyword evidence="2" id="KW-1133">Transmembrane helix</keyword>
<protein>
    <submittedName>
        <fullName evidence="3">Uncharacterized protein</fullName>
    </submittedName>
</protein>
<feature type="region of interest" description="Disordered" evidence="1">
    <location>
        <begin position="40"/>
        <end position="66"/>
    </location>
</feature>
<sequence length="66" mass="7465">MAHLFLSLILLFLNYLGFYFLGRLIFQNQIEQAAPNESLLVPQTSNGSTSDRSGQVSGTYMRIPQR</sequence>
<feature type="compositionally biased region" description="Polar residues" evidence="1">
    <location>
        <begin position="41"/>
        <end position="58"/>
    </location>
</feature>
<evidence type="ECO:0000313" key="4">
    <source>
        <dbReference type="Proteomes" id="UP000799536"/>
    </source>
</evidence>
<gene>
    <name evidence="3" type="ORF">GQ43DRAFT_443989</name>
</gene>
<evidence type="ECO:0000256" key="1">
    <source>
        <dbReference type="SAM" id="MobiDB-lite"/>
    </source>
</evidence>
<accession>A0A9P4JIB6</accession>
<feature type="transmembrane region" description="Helical" evidence="2">
    <location>
        <begin position="6"/>
        <end position="26"/>
    </location>
</feature>
<organism evidence="3 4">
    <name type="scientific">Delitschia confertaspora ATCC 74209</name>
    <dbReference type="NCBI Taxonomy" id="1513339"/>
    <lineage>
        <taxon>Eukaryota</taxon>
        <taxon>Fungi</taxon>
        <taxon>Dikarya</taxon>
        <taxon>Ascomycota</taxon>
        <taxon>Pezizomycotina</taxon>
        <taxon>Dothideomycetes</taxon>
        <taxon>Pleosporomycetidae</taxon>
        <taxon>Pleosporales</taxon>
        <taxon>Delitschiaceae</taxon>
        <taxon>Delitschia</taxon>
    </lineage>
</organism>
<proteinExistence type="predicted"/>
<evidence type="ECO:0000256" key="2">
    <source>
        <dbReference type="SAM" id="Phobius"/>
    </source>
</evidence>
<evidence type="ECO:0000313" key="3">
    <source>
        <dbReference type="EMBL" id="KAF2197734.1"/>
    </source>
</evidence>
<dbReference type="Proteomes" id="UP000799536">
    <property type="component" value="Unassembled WGS sequence"/>
</dbReference>
<reference evidence="3" key="1">
    <citation type="journal article" date="2020" name="Stud. Mycol.">
        <title>101 Dothideomycetes genomes: a test case for predicting lifestyles and emergence of pathogens.</title>
        <authorList>
            <person name="Haridas S."/>
            <person name="Albert R."/>
            <person name="Binder M."/>
            <person name="Bloem J."/>
            <person name="Labutti K."/>
            <person name="Salamov A."/>
            <person name="Andreopoulos B."/>
            <person name="Baker S."/>
            <person name="Barry K."/>
            <person name="Bills G."/>
            <person name="Bluhm B."/>
            <person name="Cannon C."/>
            <person name="Castanera R."/>
            <person name="Culley D."/>
            <person name="Daum C."/>
            <person name="Ezra D."/>
            <person name="Gonzalez J."/>
            <person name="Henrissat B."/>
            <person name="Kuo A."/>
            <person name="Liang C."/>
            <person name="Lipzen A."/>
            <person name="Lutzoni F."/>
            <person name="Magnuson J."/>
            <person name="Mondo S."/>
            <person name="Nolan M."/>
            <person name="Ohm R."/>
            <person name="Pangilinan J."/>
            <person name="Park H.-J."/>
            <person name="Ramirez L."/>
            <person name="Alfaro M."/>
            <person name="Sun H."/>
            <person name="Tritt A."/>
            <person name="Yoshinaga Y."/>
            <person name="Zwiers L.-H."/>
            <person name="Turgeon B."/>
            <person name="Goodwin S."/>
            <person name="Spatafora J."/>
            <person name="Crous P."/>
            <person name="Grigoriev I."/>
        </authorList>
    </citation>
    <scope>NUCLEOTIDE SEQUENCE</scope>
    <source>
        <strain evidence="3">ATCC 74209</strain>
    </source>
</reference>
<comment type="caution">
    <text evidence="3">The sequence shown here is derived from an EMBL/GenBank/DDBJ whole genome shotgun (WGS) entry which is preliminary data.</text>
</comment>
<dbReference type="EMBL" id="ML994204">
    <property type="protein sequence ID" value="KAF2197734.1"/>
    <property type="molecule type" value="Genomic_DNA"/>
</dbReference>